<dbReference type="PANTHER" id="PTHR43031">
    <property type="entry name" value="FAD-DEPENDENT OXIDOREDUCTASE"/>
    <property type="match status" value="1"/>
</dbReference>
<dbReference type="PROSITE" id="PS50206">
    <property type="entry name" value="RHODANESE_3"/>
    <property type="match status" value="1"/>
</dbReference>
<dbReference type="Gene3D" id="3.40.250.10">
    <property type="entry name" value="Rhodanese-like domain"/>
    <property type="match status" value="1"/>
</dbReference>
<dbReference type="Pfam" id="PF00581">
    <property type="entry name" value="Rhodanese"/>
    <property type="match status" value="1"/>
</dbReference>
<dbReference type="InterPro" id="IPR023695">
    <property type="entry name" value="Thiosulf_sulfurTrfase"/>
</dbReference>
<gene>
    <name evidence="4" type="ORF">METZ01_LOCUS18727</name>
</gene>
<dbReference type="PANTHER" id="PTHR43031:SF6">
    <property type="entry name" value="THIOSULFATE SULFURTRANSFERASE GLPE"/>
    <property type="match status" value="1"/>
</dbReference>
<evidence type="ECO:0000259" key="3">
    <source>
        <dbReference type="PROSITE" id="PS50206"/>
    </source>
</evidence>
<proteinExistence type="predicted"/>
<dbReference type="GO" id="GO:0004792">
    <property type="term" value="F:thiosulfate-cyanide sulfurtransferase activity"/>
    <property type="evidence" value="ECO:0007669"/>
    <property type="project" value="InterPro"/>
</dbReference>
<evidence type="ECO:0000313" key="4">
    <source>
        <dbReference type="EMBL" id="SUZ65873.1"/>
    </source>
</evidence>
<organism evidence="4">
    <name type="scientific">marine metagenome</name>
    <dbReference type="NCBI Taxonomy" id="408172"/>
    <lineage>
        <taxon>unclassified sequences</taxon>
        <taxon>metagenomes</taxon>
        <taxon>ecological metagenomes</taxon>
    </lineage>
</organism>
<feature type="domain" description="Rhodanese" evidence="3">
    <location>
        <begin position="19"/>
        <end position="100"/>
    </location>
</feature>
<dbReference type="GO" id="GO:0005737">
    <property type="term" value="C:cytoplasm"/>
    <property type="evidence" value="ECO:0007669"/>
    <property type="project" value="InterPro"/>
</dbReference>
<dbReference type="SMART" id="SM00450">
    <property type="entry name" value="RHOD"/>
    <property type="match status" value="1"/>
</dbReference>
<dbReference type="SUPFAM" id="SSF52821">
    <property type="entry name" value="Rhodanese/Cell cycle control phosphatase"/>
    <property type="match status" value="1"/>
</dbReference>
<dbReference type="CDD" id="cd01444">
    <property type="entry name" value="GlpE_ST"/>
    <property type="match status" value="1"/>
</dbReference>
<keyword evidence="2" id="KW-0808">Transferase</keyword>
<dbReference type="EMBL" id="UINC01000970">
    <property type="protein sequence ID" value="SUZ65873.1"/>
    <property type="molecule type" value="Genomic_DNA"/>
</dbReference>
<keyword evidence="1" id="KW-0963">Cytoplasm</keyword>
<dbReference type="NCBIfam" id="NF001195">
    <property type="entry name" value="PRK00162.1"/>
    <property type="match status" value="1"/>
</dbReference>
<evidence type="ECO:0000256" key="1">
    <source>
        <dbReference type="ARBA" id="ARBA00022490"/>
    </source>
</evidence>
<dbReference type="InterPro" id="IPR050229">
    <property type="entry name" value="GlpE_sulfurtransferase"/>
</dbReference>
<protein>
    <recommendedName>
        <fullName evidence="3">Rhodanese domain-containing protein</fullName>
    </recommendedName>
</protein>
<sequence length="101" mass="11223">MNFSRISVLEARLLLETSGGERAQIADIRDELAYNDAHIENAVNVNNNNLQDFIDNADVEAPVLIYCYHGNLSQGAAAFLAEQGFKHAYSLDGGYEAWKNF</sequence>
<dbReference type="InterPro" id="IPR001763">
    <property type="entry name" value="Rhodanese-like_dom"/>
</dbReference>
<dbReference type="InterPro" id="IPR036873">
    <property type="entry name" value="Rhodanese-like_dom_sf"/>
</dbReference>
<evidence type="ECO:0000256" key="2">
    <source>
        <dbReference type="ARBA" id="ARBA00022679"/>
    </source>
</evidence>
<accession>A0A381PK95</accession>
<reference evidence="4" key="1">
    <citation type="submission" date="2018-05" db="EMBL/GenBank/DDBJ databases">
        <authorList>
            <person name="Lanie J.A."/>
            <person name="Ng W.-L."/>
            <person name="Kazmierczak K.M."/>
            <person name="Andrzejewski T.M."/>
            <person name="Davidsen T.M."/>
            <person name="Wayne K.J."/>
            <person name="Tettelin H."/>
            <person name="Glass J.I."/>
            <person name="Rusch D."/>
            <person name="Podicherti R."/>
            <person name="Tsui H.-C.T."/>
            <person name="Winkler M.E."/>
        </authorList>
    </citation>
    <scope>NUCLEOTIDE SEQUENCE</scope>
</reference>
<name>A0A381PK95_9ZZZZ</name>
<dbReference type="AlphaFoldDB" id="A0A381PK95"/>